<organism evidence="1">
    <name type="scientific">Anguilla anguilla</name>
    <name type="common">European freshwater eel</name>
    <name type="synonym">Muraena anguilla</name>
    <dbReference type="NCBI Taxonomy" id="7936"/>
    <lineage>
        <taxon>Eukaryota</taxon>
        <taxon>Metazoa</taxon>
        <taxon>Chordata</taxon>
        <taxon>Craniata</taxon>
        <taxon>Vertebrata</taxon>
        <taxon>Euteleostomi</taxon>
        <taxon>Actinopterygii</taxon>
        <taxon>Neopterygii</taxon>
        <taxon>Teleostei</taxon>
        <taxon>Anguilliformes</taxon>
        <taxon>Anguillidae</taxon>
        <taxon>Anguilla</taxon>
    </lineage>
</organism>
<reference evidence="1" key="2">
    <citation type="journal article" date="2015" name="Fish Shellfish Immunol.">
        <title>Early steps in the European eel (Anguilla anguilla)-Vibrio vulnificus interaction in the gills: Role of the RtxA13 toxin.</title>
        <authorList>
            <person name="Callol A."/>
            <person name="Pajuelo D."/>
            <person name="Ebbesson L."/>
            <person name="Teles M."/>
            <person name="MacKenzie S."/>
            <person name="Amaro C."/>
        </authorList>
    </citation>
    <scope>NUCLEOTIDE SEQUENCE</scope>
</reference>
<dbReference type="AlphaFoldDB" id="A0A0E9PVX6"/>
<proteinExistence type="predicted"/>
<reference evidence="1" key="1">
    <citation type="submission" date="2014-11" db="EMBL/GenBank/DDBJ databases">
        <authorList>
            <person name="Amaro Gonzalez C."/>
        </authorList>
    </citation>
    <scope>NUCLEOTIDE SEQUENCE</scope>
</reference>
<protein>
    <submittedName>
        <fullName evidence="1">Uncharacterized protein</fullName>
    </submittedName>
</protein>
<sequence length="19" mass="2190">MTLCPKGERGCWLDLHCIN</sequence>
<accession>A0A0E9PVX6</accession>
<dbReference type="EMBL" id="GBXM01099831">
    <property type="protein sequence ID" value="JAH08746.1"/>
    <property type="molecule type" value="Transcribed_RNA"/>
</dbReference>
<evidence type="ECO:0000313" key="1">
    <source>
        <dbReference type="EMBL" id="JAH08746.1"/>
    </source>
</evidence>
<name>A0A0E9PVX6_ANGAN</name>